<evidence type="ECO:0000259" key="2">
    <source>
        <dbReference type="Pfam" id="PF24818"/>
    </source>
</evidence>
<evidence type="ECO:0000256" key="1">
    <source>
        <dbReference type="SAM" id="MobiDB-lite"/>
    </source>
</evidence>
<feature type="region of interest" description="Disordered" evidence="1">
    <location>
        <begin position="349"/>
        <end position="369"/>
    </location>
</feature>
<feature type="domain" description="TRF2/HOY1 PH-like" evidence="2">
    <location>
        <begin position="52"/>
        <end position="168"/>
    </location>
</feature>
<dbReference type="Proteomes" id="UP001443914">
    <property type="component" value="Unassembled WGS sequence"/>
</dbReference>
<feature type="compositionally biased region" description="Polar residues" evidence="1">
    <location>
        <begin position="349"/>
        <end position="362"/>
    </location>
</feature>
<feature type="region of interest" description="Disordered" evidence="1">
    <location>
        <begin position="381"/>
        <end position="405"/>
    </location>
</feature>
<gene>
    <name evidence="3" type="ORF">RND81_09G237600</name>
</gene>
<evidence type="ECO:0000313" key="3">
    <source>
        <dbReference type="EMBL" id="KAK9692043.1"/>
    </source>
</evidence>
<dbReference type="Pfam" id="PF24818">
    <property type="entry name" value="PH_TRF2_HOY1"/>
    <property type="match status" value="1"/>
</dbReference>
<proteinExistence type="predicted"/>
<sequence>MIHKTSLPCNQYVTFIFVANDEMQSSGEKKRKLDSTNGPADNPAANNLKAINFPILSLQIGPWKRHARHDDELVARCYFSRKTLAWEILDGHLKFKFEILFSDIDAIKSYIIQDKGFLIIRLKNRPTFFREGKSKPRKHTKWEKCTDFTNQVATKTRVHELEFTRRVLEKHYSNIVQSNSDLFKLSTVEFPHHESHFFDDVRPKPYINQIGLQTEFPSNFRVPQQPLPVQGHLIYDGTKFSLPCTTSGSSFQDHNIGNFADDGYRGTNDIDSFTVDQGGSRYFRDHTGRLFGIPSSASSLSRLNDEWPPLTYPQVNPPTAMNHAMIPCAASARQRWLNEYTYTSSIPRSVTSPMSILNNGDFQTQTQNQNQNQTVLRNMQQNGHSNNEQRNQRANNQDGATNHAMIPSTAGAQHHCWMNGHTYDTSIPRFDISPTMPVLNNMDIQTQTQTQTRDHDRLLEDDSAVTSVDGRRLRLRNMQQNGHINSNQQQNQRPN</sequence>
<feature type="compositionally biased region" description="Low complexity" evidence="1">
    <location>
        <begin position="386"/>
        <end position="397"/>
    </location>
</feature>
<keyword evidence="4" id="KW-1185">Reference proteome</keyword>
<organism evidence="3 4">
    <name type="scientific">Saponaria officinalis</name>
    <name type="common">Common soapwort</name>
    <name type="synonym">Lychnis saponaria</name>
    <dbReference type="NCBI Taxonomy" id="3572"/>
    <lineage>
        <taxon>Eukaryota</taxon>
        <taxon>Viridiplantae</taxon>
        <taxon>Streptophyta</taxon>
        <taxon>Embryophyta</taxon>
        <taxon>Tracheophyta</taxon>
        <taxon>Spermatophyta</taxon>
        <taxon>Magnoliopsida</taxon>
        <taxon>eudicotyledons</taxon>
        <taxon>Gunneridae</taxon>
        <taxon>Pentapetalae</taxon>
        <taxon>Caryophyllales</taxon>
        <taxon>Caryophyllaceae</taxon>
        <taxon>Caryophylleae</taxon>
        <taxon>Saponaria</taxon>
    </lineage>
</organism>
<dbReference type="PANTHER" id="PTHR33494:SF5">
    <property type="entry name" value="F10A16.6 PROTEIN"/>
    <property type="match status" value="1"/>
</dbReference>
<dbReference type="InterPro" id="IPR057939">
    <property type="entry name" value="TRF2_HOY1_PH"/>
</dbReference>
<protein>
    <recommendedName>
        <fullName evidence="2">TRF2/HOY1 PH-like domain-containing protein</fullName>
    </recommendedName>
</protein>
<dbReference type="AlphaFoldDB" id="A0AAW1IRD9"/>
<reference evidence="3" key="1">
    <citation type="submission" date="2024-03" db="EMBL/GenBank/DDBJ databases">
        <title>WGS assembly of Saponaria officinalis var. Norfolk2.</title>
        <authorList>
            <person name="Jenkins J."/>
            <person name="Shu S."/>
            <person name="Grimwood J."/>
            <person name="Barry K."/>
            <person name="Goodstein D."/>
            <person name="Schmutz J."/>
            <person name="Leebens-Mack J."/>
            <person name="Osbourn A."/>
        </authorList>
    </citation>
    <scope>NUCLEOTIDE SEQUENCE [LARGE SCALE GENOMIC DNA]</scope>
    <source>
        <strain evidence="3">JIC</strain>
    </source>
</reference>
<accession>A0AAW1IRD9</accession>
<name>A0AAW1IRD9_SAPOF</name>
<evidence type="ECO:0000313" key="4">
    <source>
        <dbReference type="Proteomes" id="UP001443914"/>
    </source>
</evidence>
<comment type="caution">
    <text evidence="3">The sequence shown here is derived from an EMBL/GenBank/DDBJ whole genome shotgun (WGS) entry which is preliminary data.</text>
</comment>
<dbReference type="PANTHER" id="PTHR33494">
    <property type="entry name" value="OS02G0793800 PROTEIN"/>
    <property type="match status" value="1"/>
</dbReference>
<dbReference type="EMBL" id="JBDFQZ010000009">
    <property type="protein sequence ID" value="KAK9692043.1"/>
    <property type="molecule type" value="Genomic_DNA"/>
</dbReference>